<dbReference type="InterPro" id="IPR000873">
    <property type="entry name" value="AMP-dep_synth/lig_dom"/>
</dbReference>
<evidence type="ECO:0000259" key="2">
    <source>
        <dbReference type="Pfam" id="PF13193"/>
    </source>
</evidence>
<evidence type="ECO:0000313" key="3">
    <source>
        <dbReference type="EMBL" id="MBL4919271.1"/>
    </source>
</evidence>
<gene>
    <name evidence="3" type="ORF">JL811_18805</name>
</gene>
<dbReference type="InterPro" id="IPR025110">
    <property type="entry name" value="AMP-bd_C"/>
</dbReference>
<reference evidence="3" key="1">
    <citation type="submission" date="2021-01" db="EMBL/GenBank/DDBJ databases">
        <title>Tabrizicola alba sp. nov. a motile alkaliphilic bacterium isolated from a soda lake.</title>
        <authorList>
            <person name="Szuroczki S."/>
            <person name="Abbaszade G."/>
            <person name="Schumann P."/>
            <person name="Toth E."/>
        </authorList>
    </citation>
    <scope>NUCLEOTIDE SEQUENCE</scope>
    <source>
        <strain evidence="3">DMG-N-6</strain>
    </source>
</reference>
<dbReference type="InterPro" id="IPR050237">
    <property type="entry name" value="ATP-dep_AMP-bd_enzyme"/>
</dbReference>
<dbReference type="GO" id="GO:0016878">
    <property type="term" value="F:acid-thiol ligase activity"/>
    <property type="evidence" value="ECO:0007669"/>
    <property type="project" value="UniProtKB-ARBA"/>
</dbReference>
<feature type="domain" description="AMP-binding enzyme C-terminal" evidence="2">
    <location>
        <begin position="442"/>
        <end position="515"/>
    </location>
</feature>
<accession>A0A8K0VCQ1</accession>
<dbReference type="PROSITE" id="PS00455">
    <property type="entry name" value="AMP_BINDING"/>
    <property type="match status" value="1"/>
</dbReference>
<protein>
    <submittedName>
        <fullName evidence="3">AMP-binding protein</fullName>
    </submittedName>
</protein>
<keyword evidence="4" id="KW-1185">Reference proteome</keyword>
<dbReference type="InterPro" id="IPR020845">
    <property type="entry name" value="AMP-binding_CS"/>
</dbReference>
<dbReference type="Pfam" id="PF00501">
    <property type="entry name" value="AMP-binding"/>
    <property type="match status" value="1"/>
</dbReference>
<dbReference type="Proteomes" id="UP000648908">
    <property type="component" value="Unassembled WGS sequence"/>
</dbReference>
<comment type="caution">
    <text evidence="3">The sequence shown here is derived from an EMBL/GenBank/DDBJ whole genome shotgun (WGS) entry which is preliminary data.</text>
</comment>
<name>A0A8K0VCQ1_9RHOB</name>
<evidence type="ECO:0000259" key="1">
    <source>
        <dbReference type="Pfam" id="PF00501"/>
    </source>
</evidence>
<dbReference type="SUPFAM" id="SSF56801">
    <property type="entry name" value="Acetyl-CoA synthetase-like"/>
    <property type="match status" value="1"/>
</dbReference>
<dbReference type="AlphaFoldDB" id="A0A8K0VCQ1"/>
<dbReference type="Gene3D" id="3.30.300.30">
    <property type="match status" value="1"/>
</dbReference>
<dbReference type="RefSeq" id="WP_202690252.1">
    <property type="nucleotide sequence ID" value="NZ_JAESVN010000016.1"/>
</dbReference>
<dbReference type="InterPro" id="IPR042099">
    <property type="entry name" value="ANL_N_sf"/>
</dbReference>
<dbReference type="Gene3D" id="3.40.50.12780">
    <property type="entry name" value="N-terminal domain of ligase-like"/>
    <property type="match status" value="1"/>
</dbReference>
<organism evidence="3 4">
    <name type="scientific">Szabonella alba</name>
    <dbReference type="NCBI Taxonomy" id="2804194"/>
    <lineage>
        <taxon>Bacteria</taxon>
        <taxon>Pseudomonadati</taxon>
        <taxon>Pseudomonadota</taxon>
        <taxon>Alphaproteobacteria</taxon>
        <taxon>Rhodobacterales</taxon>
        <taxon>Paracoccaceae</taxon>
        <taxon>Szabonella</taxon>
    </lineage>
</organism>
<dbReference type="PANTHER" id="PTHR43767">
    <property type="entry name" value="LONG-CHAIN-FATTY-ACID--COA LIGASE"/>
    <property type="match status" value="1"/>
</dbReference>
<dbReference type="InterPro" id="IPR045851">
    <property type="entry name" value="AMP-bd_C_sf"/>
</dbReference>
<sequence length="544" mass="59039">MAVVKLSRDGGAPFFRDDETVPGLLARAAVERPDHVYLRHDGHDLTCAGLAQAVGQLSAGLHAAGIRQGDRVAVMLGHHLDHVLVFFAIQQVGAVLVPVNTALKGPSLEYQIAHCAPAMVIADAEFSQVLEGPVHAARSSGALAASVWRMTDGELLPAPGTDLKNLRAEAVVALPVVAHDPRDLRIILYTSGTTGAPKGVQMSDRMVQATALGSIWLSDMRPGSVLHFWDPIYHVFGAEVLVLALMVPVTLHMVPRFSASRFWTEVREAGASHIHFVGGVLQLLLKQPPSDLDRSHGARIAWGGGCPRDVWAAFETRFGVEIREGYGMTETSSFSTINPGGSHAGKLGSIGTAVDYFRVEVVDEQGQPCAPGQPGEIRVAEVEPGVLTTGYYANPEATAGALRDGWLYTGDIAEMDTAGFITYHGRKKDSLRRRGENISAWEVERVVNDHPEIAESALIGVRNEIGDEDLKLFVRRIDGSTLDGATLLSWCSERMPRFQVPRLIRFVENFRKTPTQRIQKQFLSAAMDDFDHDAEAVKASSNKD</sequence>
<dbReference type="Pfam" id="PF13193">
    <property type="entry name" value="AMP-binding_C"/>
    <property type="match status" value="1"/>
</dbReference>
<dbReference type="PANTHER" id="PTHR43767:SF1">
    <property type="entry name" value="NONRIBOSOMAL PEPTIDE SYNTHASE PES1 (EUROFUNG)-RELATED"/>
    <property type="match status" value="1"/>
</dbReference>
<feature type="domain" description="AMP-dependent synthetase/ligase" evidence="1">
    <location>
        <begin position="26"/>
        <end position="392"/>
    </location>
</feature>
<dbReference type="EMBL" id="JAESVN010000016">
    <property type="protein sequence ID" value="MBL4919271.1"/>
    <property type="molecule type" value="Genomic_DNA"/>
</dbReference>
<evidence type="ECO:0000313" key="4">
    <source>
        <dbReference type="Proteomes" id="UP000648908"/>
    </source>
</evidence>
<proteinExistence type="predicted"/>